<dbReference type="Proteomes" id="UP000006512">
    <property type="component" value="Unassembled WGS sequence"/>
</dbReference>
<accession>F4QP17</accession>
<keyword evidence="2" id="KW-1185">Reference proteome</keyword>
<name>F4QP17_9CAUL</name>
<dbReference type="EMBL" id="GL883078">
    <property type="protein sequence ID" value="EGF91075.1"/>
    <property type="molecule type" value="Genomic_DNA"/>
</dbReference>
<dbReference type="HOGENOM" id="CLU_3195559_0_0_5"/>
<gene>
    <name evidence="1" type="ORF">ABI_24880</name>
</gene>
<sequence length="45" mass="5403">MIDRWDDLREQLDGIVVPQRMRDPEYRGIAEEFDRRAPNFSPQAI</sequence>
<dbReference type="AlphaFoldDB" id="F4QP17"/>
<reference evidence="2" key="1">
    <citation type="submission" date="2011-03" db="EMBL/GenBank/DDBJ databases">
        <title>Draft genome sequence of Brevundimonas diminuta.</title>
        <authorList>
            <person name="Brown P.J.B."/>
            <person name="Buechlein A."/>
            <person name="Hemmerich C."/>
            <person name="Brun Y.V."/>
        </authorList>
    </citation>
    <scope>NUCLEOTIDE SEQUENCE [LARGE SCALE GENOMIC DNA]</scope>
    <source>
        <strain evidence="2">C19</strain>
    </source>
</reference>
<organism evidence="1 2">
    <name type="scientific">Asticcacaulis biprosthecium C19</name>
    <dbReference type="NCBI Taxonomy" id="715226"/>
    <lineage>
        <taxon>Bacteria</taxon>
        <taxon>Pseudomonadati</taxon>
        <taxon>Pseudomonadota</taxon>
        <taxon>Alphaproteobacteria</taxon>
        <taxon>Caulobacterales</taxon>
        <taxon>Caulobacteraceae</taxon>
        <taxon>Asticcacaulis</taxon>
    </lineage>
</organism>
<evidence type="ECO:0000313" key="2">
    <source>
        <dbReference type="Proteomes" id="UP000006512"/>
    </source>
</evidence>
<proteinExistence type="predicted"/>
<protein>
    <submittedName>
        <fullName evidence="1">Uncharacterized protein</fullName>
    </submittedName>
</protein>
<evidence type="ECO:0000313" key="1">
    <source>
        <dbReference type="EMBL" id="EGF91075.1"/>
    </source>
</evidence>